<reference evidence="2" key="1">
    <citation type="submission" date="2020-03" db="EMBL/GenBank/DDBJ databases">
        <title>The deep terrestrial virosphere.</title>
        <authorList>
            <person name="Holmfeldt K."/>
            <person name="Nilsson E."/>
            <person name="Simone D."/>
            <person name="Lopez-Fernandez M."/>
            <person name="Wu X."/>
            <person name="de Brujin I."/>
            <person name="Lundin D."/>
            <person name="Andersson A."/>
            <person name="Bertilsson S."/>
            <person name="Dopson M."/>
        </authorList>
    </citation>
    <scope>NUCLEOTIDE SEQUENCE</scope>
    <source>
        <strain evidence="2">TM448B04171</strain>
    </source>
</reference>
<evidence type="ECO:0000313" key="2">
    <source>
        <dbReference type="EMBL" id="QJI03182.1"/>
    </source>
</evidence>
<sequence length="140" mass="16796">MYKDWSQIEKEKQERIDKAIKKKELHWNQQSLSILVSWSINCAIASLSEKDKKKKNWFQLIKKRYPKFIDEYRNWMVENMPLESPEKVKLTAQDFIEAKKEAPQSQALQEKADKMEEEAIREKDNLKQAELESELPIIRE</sequence>
<feature type="compositionally biased region" description="Basic and acidic residues" evidence="1">
    <location>
        <begin position="110"/>
        <end position="125"/>
    </location>
</feature>
<name>A0A6M3XZE2_9ZZZZ</name>
<accession>A0A6M3XZE2</accession>
<proteinExistence type="predicted"/>
<dbReference type="AlphaFoldDB" id="A0A6M3XZE2"/>
<gene>
    <name evidence="2" type="ORF">TM448B04171_0010</name>
</gene>
<dbReference type="EMBL" id="MT145065">
    <property type="protein sequence ID" value="QJI03182.1"/>
    <property type="molecule type" value="Genomic_DNA"/>
</dbReference>
<organism evidence="2">
    <name type="scientific">viral metagenome</name>
    <dbReference type="NCBI Taxonomy" id="1070528"/>
    <lineage>
        <taxon>unclassified sequences</taxon>
        <taxon>metagenomes</taxon>
        <taxon>organismal metagenomes</taxon>
    </lineage>
</organism>
<protein>
    <submittedName>
        <fullName evidence="2">Uncharacterized protein</fullName>
    </submittedName>
</protein>
<feature type="region of interest" description="Disordered" evidence="1">
    <location>
        <begin position="101"/>
        <end position="125"/>
    </location>
</feature>
<evidence type="ECO:0000256" key="1">
    <source>
        <dbReference type="SAM" id="MobiDB-lite"/>
    </source>
</evidence>